<dbReference type="PANTHER" id="PTHR34023:SF4">
    <property type="entry name" value="RNASE H TYPE-1 DOMAIN-CONTAINING PROTEIN"/>
    <property type="match status" value="1"/>
</dbReference>
<dbReference type="Proteomes" id="UP000026915">
    <property type="component" value="Chromosome 5"/>
</dbReference>
<dbReference type="Gramene" id="EOY08384">
    <property type="protein sequence ID" value="EOY08384"/>
    <property type="gene ID" value="TCM_022755"/>
</dbReference>
<dbReference type="InterPro" id="IPR002156">
    <property type="entry name" value="RNaseH_domain"/>
</dbReference>
<dbReference type="AlphaFoldDB" id="A0A061F1I2"/>
<accession>A0A061F1I2</accession>
<dbReference type="GO" id="GO:0003676">
    <property type="term" value="F:nucleic acid binding"/>
    <property type="evidence" value="ECO:0007669"/>
    <property type="project" value="InterPro"/>
</dbReference>
<reference evidence="2 3" key="1">
    <citation type="journal article" date="2013" name="Genome Biol.">
        <title>The genome sequence of the most widely cultivated cacao type and its use to identify candidate genes regulating pod color.</title>
        <authorList>
            <person name="Motamayor J.C."/>
            <person name="Mockaitis K."/>
            <person name="Schmutz J."/>
            <person name="Haiminen N."/>
            <person name="Iii D.L."/>
            <person name="Cornejo O."/>
            <person name="Findley S.D."/>
            <person name="Zheng P."/>
            <person name="Utro F."/>
            <person name="Royaert S."/>
            <person name="Saski C."/>
            <person name="Jenkins J."/>
            <person name="Podicheti R."/>
            <person name="Zhao M."/>
            <person name="Scheffler B.E."/>
            <person name="Stack J.C."/>
            <person name="Feltus F.A."/>
            <person name="Mustiga G.M."/>
            <person name="Amores F."/>
            <person name="Phillips W."/>
            <person name="Marelli J.P."/>
            <person name="May G.D."/>
            <person name="Shapiro H."/>
            <person name="Ma J."/>
            <person name="Bustamante C.D."/>
            <person name="Schnell R.J."/>
            <person name="Main D."/>
            <person name="Gilbert D."/>
            <person name="Parida L."/>
            <person name="Kuhn D.N."/>
        </authorList>
    </citation>
    <scope>NUCLEOTIDE SEQUENCE [LARGE SCALE GENOMIC DNA]</scope>
    <source>
        <strain evidence="3">cv. Matina 1-6</strain>
    </source>
</reference>
<dbReference type="HOGENOM" id="CLU_091516_3_1_1"/>
<dbReference type="InterPro" id="IPR044730">
    <property type="entry name" value="RNase_H-like_dom_plant"/>
</dbReference>
<dbReference type="CDD" id="cd06222">
    <property type="entry name" value="RNase_H_like"/>
    <property type="match status" value="1"/>
</dbReference>
<organism evidence="2 3">
    <name type="scientific">Theobroma cacao</name>
    <name type="common">Cacao</name>
    <name type="synonym">Cocoa</name>
    <dbReference type="NCBI Taxonomy" id="3641"/>
    <lineage>
        <taxon>Eukaryota</taxon>
        <taxon>Viridiplantae</taxon>
        <taxon>Streptophyta</taxon>
        <taxon>Embryophyta</taxon>
        <taxon>Tracheophyta</taxon>
        <taxon>Spermatophyta</taxon>
        <taxon>Magnoliopsida</taxon>
        <taxon>eudicotyledons</taxon>
        <taxon>Gunneridae</taxon>
        <taxon>Pentapetalae</taxon>
        <taxon>rosids</taxon>
        <taxon>malvids</taxon>
        <taxon>Malvales</taxon>
        <taxon>Malvaceae</taxon>
        <taxon>Byttnerioideae</taxon>
        <taxon>Theobroma</taxon>
    </lineage>
</organism>
<protein>
    <recommendedName>
        <fullName evidence="1">RNase H type-1 domain-containing protein</fullName>
    </recommendedName>
</protein>
<dbReference type="EMBL" id="CM001883">
    <property type="protein sequence ID" value="EOY08384.1"/>
    <property type="molecule type" value="Genomic_DNA"/>
</dbReference>
<feature type="domain" description="RNase H type-1" evidence="1">
    <location>
        <begin position="2"/>
        <end position="77"/>
    </location>
</feature>
<dbReference type="Gene3D" id="3.30.420.10">
    <property type="entry name" value="Ribonuclease H-like superfamily/Ribonuclease H"/>
    <property type="match status" value="1"/>
</dbReference>
<dbReference type="InterPro" id="IPR036397">
    <property type="entry name" value="RNaseH_sf"/>
</dbReference>
<dbReference type="Pfam" id="PF13456">
    <property type="entry name" value="RVT_3"/>
    <property type="match status" value="1"/>
</dbReference>
<evidence type="ECO:0000313" key="2">
    <source>
        <dbReference type="EMBL" id="EOY08384.1"/>
    </source>
</evidence>
<gene>
    <name evidence="2" type="ORF">TCM_022755</name>
</gene>
<dbReference type="SUPFAM" id="SSF53098">
    <property type="entry name" value="Ribonuclease H-like"/>
    <property type="match status" value="1"/>
</dbReference>
<dbReference type="InterPro" id="IPR012337">
    <property type="entry name" value="RNaseH-like_sf"/>
</dbReference>
<evidence type="ECO:0000259" key="1">
    <source>
        <dbReference type="Pfam" id="PF13456"/>
    </source>
</evidence>
<dbReference type="InParanoid" id="A0A061F1I2"/>
<dbReference type="eggNOG" id="KOG1075">
    <property type="taxonomic scope" value="Eukaryota"/>
</dbReference>
<proteinExistence type="predicted"/>
<dbReference type="PANTHER" id="PTHR34023">
    <property type="entry name" value="RNASE H DOMAIN-CONTAINING PROTEIN"/>
    <property type="match status" value="1"/>
</dbReference>
<evidence type="ECO:0000313" key="3">
    <source>
        <dbReference type="Proteomes" id="UP000026915"/>
    </source>
</evidence>
<sequence length="114" mass="13054">MGVYKGLNLAWELGFHKIIIQVDIQLVSRAITSYNFHPSSNSDLISVIHSLLTRQWEVKICHFYRKGNRLANFMASKGIELEEVCLVFHSPPIGASEILMYDMLGICFPQMIRI</sequence>
<keyword evidence="3" id="KW-1185">Reference proteome</keyword>
<name>A0A061F1I2_THECC</name>
<dbReference type="GO" id="GO:0004523">
    <property type="term" value="F:RNA-DNA hybrid ribonuclease activity"/>
    <property type="evidence" value="ECO:0007669"/>
    <property type="project" value="InterPro"/>
</dbReference>